<evidence type="ECO:0000313" key="1">
    <source>
        <dbReference type="EMBL" id="APA16226.1"/>
    </source>
</evidence>
<dbReference type="PANTHER" id="PTHR37490:SF1">
    <property type="entry name" value="GLYCOSYLTRANSFERASE 2-LIKE DOMAIN-CONTAINING PROTEIN"/>
    <property type="match status" value="1"/>
</dbReference>
<dbReference type="Proteomes" id="UP000177798">
    <property type="component" value="Chromosome 16"/>
</dbReference>
<gene>
    <name evidence="1" type="ORF">sscle_16g109960</name>
</gene>
<proteinExistence type="predicted"/>
<dbReference type="OrthoDB" id="28755at2759"/>
<dbReference type="KEGG" id="ssl:SS1G_10417"/>
<dbReference type="RefSeq" id="XP_001588869.1">
    <property type="nucleotide sequence ID" value="XM_001588819.1"/>
</dbReference>
<dbReference type="PANTHER" id="PTHR37490">
    <property type="entry name" value="EXPRESSED PROTEIN"/>
    <property type="match status" value="1"/>
</dbReference>
<name>A0A1D9QMR6_SCLS1</name>
<dbReference type="AlphaFoldDB" id="A0A1D9QMR6"/>
<reference evidence="2" key="1">
    <citation type="journal article" date="2017" name="Genome Biol. Evol.">
        <title>The complete genome sequence of the phytopathogenic fungus Sclerotinia sclerotiorum reveals insights into the genome architecture of broad host range pathogens.</title>
        <authorList>
            <person name="Derbyshire M."/>
            <person name="Denton-Giles M."/>
            <person name="Hegedus D."/>
            <person name="Seifbarghy S."/>
            <person name="Rollins J."/>
            <person name="van Kan J."/>
            <person name="Seidl M.F."/>
            <person name="Faino L."/>
            <person name="Mbengue M."/>
            <person name="Navaud O."/>
            <person name="Raffaele S."/>
            <person name="Hammond-Kosack K."/>
            <person name="Heard S."/>
            <person name="Oliver R."/>
        </authorList>
    </citation>
    <scope>NUCLEOTIDE SEQUENCE [LARGE SCALE GENOMIC DNA]</scope>
    <source>
        <strain evidence="2">ATCC 18683 / 1980 / Ss-1</strain>
    </source>
</reference>
<protein>
    <submittedName>
        <fullName evidence="1">Uncharacterized protein</fullName>
    </submittedName>
</protein>
<dbReference type="EMBL" id="CP017829">
    <property type="protein sequence ID" value="APA16226.1"/>
    <property type="molecule type" value="Genomic_DNA"/>
</dbReference>
<sequence length="256" mass="29607">MANNISRNFEIVVAYYNEDLSWLQNYITDCKIYAKGFVPTLSNNLRYEKLPNIGREGHTYLHHITTCYDQLADVTLFAQGRIDDHVAGSIDEIKAVSLNMDQSQVLTFPSTDTVSTEFICFDEWDGIQWQSHPSLDKWAAMDMKPAEKTPAMYFAQIFGHGDVPLCIGYTSGAVFTVSRQLIQSYLIEFYEKLLDTMFLGCMKHINPETGFYMERFWLAMWEPKEYICWSKADISKLERNSRGQLAKGRWQPIPML</sequence>
<dbReference type="Pfam" id="PF11913">
    <property type="entry name" value="DUF3431"/>
    <property type="match status" value="1"/>
</dbReference>
<dbReference type="VEuPathDB" id="FungiDB:sscle_16g109960"/>
<dbReference type="InterPro" id="IPR021838">
    <property type="entry name" value="DUF3431"/>
</dbReference>
<evidence type="ECO:0000313" key="2">
    <source>
        <dbReference type="Proteomes" id="UP000177798"/>
    </source>
</evidence>
<accession>A0A1D9QMR6</accession>
<organism evidence="1 2">
    <name type="scientific">Sclerotinia sclerotiorum (strain ATCC 18683 / 1980 / Ss-1)</name>
    <name type="common">White mold</name>
    <name type="synonym">Whetzelinia sclerotiorum</name>
    <dbReference type="NCBI Taxonomy" id="665079"/>
    <lineage>
        <taxon>Eukaryota</taxon>
        <taxon>Fungi</taxon>
        <taxon>Dikarya</taxon>
        <taxon>Ascomycota</taxon>
        <taxon>Pezizomycotina</taxon>
        <taxon>Leotiomycetes</taxon>
        <taxon>Helotiales</taxon>
        <taxon>Sclerotiniaceae</taxon>
        <taxon>Sclerotinia</taxon>
    </lineage>
</organism>